<organism evidence="2 3">
    <name type="scientific">Pararge aegeria aegeria</name>
    <dbReference type="NCBI Taxonomy" id="348720"/>
    <lineage>
        <taxon>Eukaryota</taxon>
        <taxon>Metazoa</taxon>
        <taxon>Ecdysozoa</taxon>
        <taxon>Arthropoda</taxon>
        <taxon>Hexapoda</taxon>
        <taxon>Insecta</taxon>
        <taxon>Pterygota</taxon>
        <taxon>Neoptera</taxon>
        <taxon>Endopterygota</taxon>
        <taxon>Lepidoptera</taxon>
        <taxon>Glossata</taxon>
        <taxon>Ditrysia</taxon>
        <taxon>Papilionoidea</taxon>
        <taxon>Nymphalidae</taxon>
        <taxon>Satyrinae</taxon>
        <taxon>Satyrini</taxon>
        <taxon>Parargina</taxon>
        <taxon>Pararge</taxon>
    </lineage>
</organism>
<evidence type="ECO:0000313" key="2">
    <source>
        <dbReference type="EMBL" id="CAH2264983.1"/>
    </source>
</evidence>
<feature type="region of interest" description="Disordered" evidence="1">
    <location>
        <begin position="41"/>
        <end position="69"/>
    </location>
</feature>
<dbReference type="Proteomes" id="UP000838756">
    <property type="component" value="Unassembled WGS sequence"/>
</dbReference>
<accession>A0A8S4SJ30</accession>
<reference evidence="2" key="1">
    <citation type="submission" date="2022-03" db="EMBL/GenBank/DDBJ databases">
        <authorList>
            <person name="Lindestad O."/>
        </authorList>
    </citation>
    <scope>NUCLEOTIDE SEQUENCE</scope>
</reference>
<protein>
    <submittedName>
        <fullName evidence="2">Jg5046 protein</fullName>
    </submittedName>
</protein>
<proteinExistence type="predicted"/>
<evidence type="ECO:0000256" key="1">
    <source>
        <dbReference type="SAM" id="MobiDB-lite"/>
    </source>
</evidence>
<sequence>MSTSSSDSKLENSPPDINNRSIQNIHIPKPIVGAAYYSREHGDARSRTDGGDNSAATPTRTKGPRRSALAANECRVQWRALPMAAMSAPDQKMLLTAPSRYASLPLHPGVWKLVVIDPRAPKLSCQSAPDLFSLGAAVPSNTERESASVFALTLVHYNTRNCLPWPNCHLKVVCRQQMLWSCDRPVMKNTPVQQPYDLISSHIKDAHVSNALEPSITLLQDGCEEWTIVKDLRVGQNHQAA</sequence>
<comment type="caution">
    <text evidence="2">The sequence shown here is derived from an EMBL/GenBank/DDBJ whole genome shotgun (WGS) entry which is preliminary data.</text>
</comment>
<gene>
    <name evidence="2" type="primary">jg5046</name>
    <name evidence="2" type="ORF">PAEG_LOCUS24732</name>
</gene>
<dbReference type="AlphaFoldDB" id="A0A8S4SJ30"/>
<dbReference type="EMBL" id="CAKXAJ010026267">
    <property type="protein sequence ID" value="CAH2264983.1"/>
    <property type="molecule type" value="Genomic_DNA"/>
</dbReference>
<feature type="region of interest" description="Disordered" evidence="1">
    <location>
        <begin position="1"/>
        <end position="24"/>
    </location>
</feature>
<feature type="compositionally biased region" description="Polar residues" evidence="1">
    <location>
        <begin position="15"/>
        <end position="24"/>
    </location>
</feature>
<evidence type="ECO:0000313" key="3">
    <source>
        <dbReference type="Proteomes" id="UP000838756"/>
    </source>
</evidence>
<feature type="compositionally biased region" description="Basic and acidic residues" evidence="1">
    <location>
        <begin position="41"/>
        <end position="50"/>
    </location>
</feature>
<keyword evidence="3" id="KW-1185">Reference proteome</keyword>
<name>A0A8S4SJ30_9NEOP</name>